<evidence type="ECO:0000313" key="3">
    <source>
        <dbReference type="Proteomes" id="UP000288246"/>
    </source>
</evidence>
<feature type="transmembrane region" description="Helical" evidence="1">
    <location>
        <begin position="118"/>
        <end position="141"/>
    </location>
</feature>
<organism evidence="2 3">
    <name type="scientific">Cellulomonas algicola</name>
    <dbReference type="NCBI Taxonomy" id="2071633"/>
    <lineage>
        <taxon>Bacteria</taxon>
        <taxon>Bacillati</taxon>
        <taxon>Actinomycetota</taxon>
        <taxon>Actinomycetes</taxon>
        <taxon>Micrococcales</taxon>
        <taxon>Cellulomonadaceae</taxon>
        <taxon>Cellulomonas</taxon>
    </lineage>
</organism>
<dbReference type="OrthoDB" id="3426404at2"/>
<keyword evidence="3" id="KW-1185">Reference proteome</keyword>
<evidence type="ECO:0000256" key="1">
    <source>
        <dbReference type="SAM" id="Phobius"/>
    </source>
</evidence>
<reference evidence="2 3" key="1">
    <citation type="submission" date="2018-11" db="EMBL/GenBank/DDBJ databases">
        <title>Draft genome sequence of Cellulomonas takizawaensis strain TKZ-21.</title>
        <authorList>
            <person name="Yamamura H."/>
            <person name="Hayashi T."/>
            <person name="Hamada M."/>
            <person name="Serisawa Y."/>
            <person name="Matsuyama K."/>
            <person name="Nakagawa Y."/>
            <person name="Otoguro M."/>
            <person name="Yanagida F."/>
            <person name="Hayakawa M."/>
        </authorList>
    </citation>
    <scope>NUCLEOTIDE SEQUENCE [LARGE SCALE GENOMIC DNA]</scope>
    <source>
        <strain evidence="2 3">TKZ-21</strain>
    </source>
</reference>
<name>A0A401V4J7_9CELL</name>
<dbReference type="AlphaFoldDB" id="A0A401V4J7"/>
<dbReference type="RefSeq" id="WP_124344355.1">
    <property type="nucleotide sequence ID" value="NZ_BHYL01000353.1"/>
</dbReference>
<feature type="transmembrane region" description="Helical" evidence="1">
    <location>
        <begin position="147"/>
        <end position="168"/>
    </location>
</feature>
<keyword evidence="1" id="KW-0472">Membrane</keyword>
<comment type="caution">
    <text evidence="2">The sequence shown here is derived from an EMBL/GenBank/DDBJ whole genome shotgun (WGS) entry which is preliminary data.</text>
</comment>
<accession>A0A401V4J7</accession>
<evidence type="ECO:0000313" key="2">
    <source>
        <dbReference type="EMBL" id="GCD21825.1"/>
    </source>
</evidence>
<evidence type="ECO:0008006" key="4">
    <source>
        <dbReference type="Google" id="ProtNLM"/>
    </source>
</evidence>
<feature type="transmembrane region" description="Helical" evidence="1">
    <location>
        <begin position="6"/>
        <end position="29"/>
    </location>
</feature>
<sequence length="195" mass="21233">MDDDPISAFGLATVPVGIAVVLLFFIVLARSHATYWAGRGVTRGAQYVHDSDRGFAWWRSTMEHLERWTSTRAAQRGLDLVRRWGAVAVTLAYLTVGLQTAVFASAGLIRMRYLRFTLASIPGSLLWAVIWATVGFGAVWAGVRLFVASPVAAIAVLLLLAVAIGWGVRRRLQRNAATAEHEPTHPGRHAAESDA</sequence>
<keyword evidence="1" id="KW-0812">Transmembrane</keyword>
<protein>
    <recommendedName>
        <fullName evidence="4">Membrane-associated protein</fullName>
    </recommendedName>
</protein>
<dbReference type="EMBL" id="BHYL01000353">
    <property type="protein sequence ID" value="GCD21825.1"/>
    <property type="molecule type" value="Genomic_DNA"/>
</dbReference>
<gene>
    <name evidence="2" type="primary">yseH</name>
    <name evidence="2" type="ORF">CTKZ_33870</name>
</gene>
<dbReference type="Proteomes" id="UP000288246">
    <property type="component" value="Unassembled WGS sequence"/>
</dbReference>
<proteinExistence type="predicted"/>
<keyword evidence="1" id="KW-1133">Transmembrane helix</keyword>